<gene>
    <name evidence="4" type="primary">msrA</name>
    <name evidence="8" type="ORF">GCM10008983_26850</name>
</gene>
<feature type="compositionally biased region" description="Low complexity" evidence="5">
    <location>
        <begin position="28"/>
        <end position="40"/>
    </location>
</feature>
<evidence type="ECO:0000256" key="3">
    <source>
        <dbReference type="ARBA" id="ARBA00048782"/>
    </source>
</evidence>
<dbReference type="EC" id="1.8.4.11" evidence="4"/>
<feature type="signal peptide" evidence="6">
    <location>
        <begin position="1"/>
        <end position="21"/>
    </location>
</feature>
<evidence type="ECO:0000256" key="2">
    <source>
        <dbReference type="ARBA" id="ARBA00047806"/>
    </source>
</evidence>
<dbReference type="HAMAP" id="MF_01401">
    <property type="entry name" value="MsrA"/>
    <property type="match status" value="1"/>
</dbReference>
<comment type="caution">
    <text evidence="8">The sequence shown here is derived from an EMBL/GenBank/DDBJ whole genome shotgun (WGS) entry which is preliminary data.</text>
</comment>
<dbReference type="InterPro" id="IPR050162">
    <property type="entry name" value="MsrA_MetSO_reductase"/>
</dbReference>
<evidence type="ECO:0000313" key="8">
    <source>
        <dbReference type="EMBL" id="GAA0447441.1"/>
    </source>
</evidence>
<dbReference type="Pfam" id="PF01625">
    <property type="entry name" value="PMSR"/>
    <property type="match status" value="1"/>
</dbReference>
<dbReference type="InterPro" id="IPR002569">
    <property type="entry name" value="Met_Sox_Rdtase_MsrA_dom"/>
</dbReference>
<reference evidence="9" key="1">
    <citation type="journal article" date="2019" name="Int. J. Syst. Evol. Microbiol.">
        <title>The Global Catalogue of Microorganisms (GCM) 10K type strain sequencing project: providing services to taxonomists for standard genome sequencing and annotation.</title>
        <authorList>
            <consortium name="The Broad Institute Genomics Platform"/>
            <consortium name="The Broad Institute Genome Sequencing Center for Infectious Disease"/>
            <person name="Wu L."/>
            <person name="Ma J."/>
        </authorList>
    </citation>
    <scope>NUCLEOTIDE SEQUENCE [LARGE SCALE GENOMIC DNA]</scope>
    <source>
        <strain evidence="9">JCM 12149</strain>
    </source>
</reference>
<proteinExistence type="inferred from homology"/>
<evidence type="ECO:0000256" key="1">
    <source>
        <dbReference type="ARBA" id="ARBA00023002"/>
    </source>
</evidence>
<comment type="similarity">
    <text evidence="4">Belongs to the MsrA Met sulfoxide reductase family.</text>
</comment>
<dbReference type="PROSITE" id="PS51257">
    <property type="entry name" value="PROKAR_LIPOPROTEIN"/>
    <property type="match status" value="1"/>
</dbReference>
<dbReference type="NCBIfam" id="TIGR00401">
    <property type="entry name" value="msrA"/>
    <property type="match status" value="1"/>
</dbReference>
<keyword evidence="9" id="KW-1185">Reference proteome</keyword>
<feature type="chain" id="PRO_5046492052" description="Peptide methionine sulfoxide reductase MsrA" evidence="6">
    <location>
        <begin position="22"/>
        <end position="245"/>
    </location>
</feature>
<keyword evidence="6" id="KW-0732">Signal</keyword>
<dbReference type="PANTHER" id="PTHR42799">
    <property type="entry name" value="MITOCHONDRIAL PEPTIDE METHIONINE SULFOXIDE REDUCTASE"/>
    <property type="match status" value="1"/>
</dbReference>
<dbReference type="Gene3D" id="3.30.1060.10">
    <property type="entry name" value="Peptide methionine sulphoxide reductase MsrA"/>
    <property type="match status" value="1"/>
</dbReference>
<dbReference type="PANTHER" id="PTHR42799:SF2">
    <property type="entry name" value="MITOCHONDRIAL PEPTIDE METHIONINE SULFOXIDE REDUCTASE"/>
    <property type="match status" value="1"/>
</dbReference>
<feature type="domain" description="Peptide methionine sulphoxide reductase MsrA" evidence="7">
    <location>
        <begin position="69"/>
        <end position="219"/>
    </location>
</feature>
<dbReference type="InterPro" id="IPR036509">
    <property type="entry name" value="Met_Sox_Rdtase_MsrA_sf"/>
</dbReference>
<evidence type="ECO:0000259" key="7">
    <source>
        <dbReference type="Pfam" id="PF01625"/>
    </source>
</evidence>
<dbReference type="SUPFAM" id="SSF55068">
    <property type="entry name" value="Peptide methionine sulfoxide reductase"/>
    <property type="match status" value="1"/>
</dbReference>
<protein>
    <recommendedName>
        <fullName evidence="4">Peptide methionine sulfoxide reductase MsrA</fullName>
        <shortName evidence="4">Protein-methionine-S-oxide reductase</shortName>
        <ecNumber evidence="4">1.8.4.11</ecNumber>
    </recommendedName>
    <alternativeName>
        <fullName evidence="4">Peptide-methionine (S)-S-oxide reductase</fullName>
        <shortName evidence="4">Peptide Met(O) reductase</shortName>
    </alternativeName>
</protein>
<comment type="catalytic activity">
    <reaction evidence="2 4">
        <text>L-methionyl-[protein] + [thioredoxin]-disulfide + H2O = L-methionyl-(S)-S-oxide-[protein] + [thioredoxin]-dithiol</text>
        <dbReference type="Rhea" id="RHEA:14217"/>
        <dbReference type="Rhea" id="RHEA-COMP:10698"/>
        <dbReference type="Rhea" id="RHEA-COMP:10700"/>
        <dbReference type="Rhea" id="RHEA-COMP:12313"/>
        <dbReference type="Rhea" id="RHEA-COMP:12315"/>
        <dbReference type="ChEBI" id="CHEBI:15377"/>
        <dbReference type="ChEBI" id="CHEBI:16044"/>
        <dbReference type="ChEBI" id="CHEBI:29950"/>
        <dbReference type="ChEBI" id="CHEBI:44120"/>
        <dbReference type="ChEBI" id="CHEBI:50058"/>
        <dbReference type="EC" id="1.8.4.11"/>
    </reaction>
</comment>
<sequence>MQLTYKLIVVVLCSLFLAACGGQPQGTSNDSNNNHPDPSSAAKEDGYMLKSDVDNINDHLDYSDRKLDKIYFAGGCFWGVEAYMSRIYGVADVVSGYANGEGKNPSYADVIKGDKHFAETVEVTYDPERVSLDTLIDRLFQVIDPTSENKQGNDVGVQYRTGIYYTNKADKKTVTSAVKNEQTYYDEEIATEAKPLKNFYTAEEEHQDYLEKNPNGYCHINLNTANTFAIDPIEMDEEIVKKLSK</sequence>
<dbReference type="EMBL" id="BAAADM010000055">
    <property type="protein sequence ID" value="GAA0447441.1"/>
    <property type="molecule type" value="Genomic_DNA"/>
</dbReference>
<organism evidence="8 9">
    <name type="scientific">Lentibacillus halophilus</name>
    <dbReference type="NCBI Taxonomy" id="295065"/>
    <lineage>
        <taxon>Bacteria</taxon>
        <taxon>Bacillati</taxon>
        <taxon>Bacillota</taxon>
        <taxon>Bacilli</taxon>
        <taxon>Bacillales</taxon>
        <taxon>Bacillaceae</taxon>
        <taxon>Lentibacillus</taxon>
    </lineage>
</organism>
<dbReference type="RefSeq" id="WP_343754082.1">
    <property type="nucleotide sequence ID" value="NZ_BAAADM010000055.1"/>
</dbReference>
<accession>A0ABP3JB26</accession>
<evidence type="ECO:0000256" key="5">
    <source>
        <dbReference type="SAM" id="MobiDB-lite"/>
    </source>
</evidence>
<evidence type="ECO:0000313" key="9">
    <source>
        <dbReference type="Proteomes" id="UP001501459"/>
    </source>
</evidence>
<name>A0ABP3JB26_9BACI</name>
<comment type="catalytic activity">
    <reaction evidence="3 4">
        <text>[thioredoxin]-disulfide + L-methionine + H2O = L-methionine (S)-S-oxide + [thioredoxin]-dithiol</text>
        <dbReference type="Rhea" id="RHEA:19993"/>
        <dbReference type="Rhea" id="RHEA-COMP:10698"/>
        <dbReference type="Rhea" id="RHEA-COMP:10700"/>
        <dbReference type="ChEBI" id="CHEBI:15377"/>
        <dbReference type="ChEBI" id="CHEBI:29950"/>
        <dbReference type="ChEBI" id="CHEBI:50058"/>
        <dbReference type="ChEBI" id="CHEBI:57844"/>
        <dbReference type="ChEBI" id="CHEBI:58772"/>
        <dbReference type="EC" id="1.8.4.11"/>
    </reaction>
</comment>
<evidence type="ECO:0000256" key="6">
    <source>
        <dbReference type="SAM" id="SignalP"/>
    </source>
</evidence>
<dbReference type="Proteomes" id="UP001501459">
    <property type="component" value="Unassembled WGS sequence"/>
</dbReference>
<evidence type="ECO:0000256" key="4">
    <source>
        <dbReference type="HAMAP-Rule" id="MF_01401"/>
    </source>
</evidence>
<keyword evidence="1 4" id="KW-0560">Oxidoreductase</keyword>
<feature type="region of interest" description="Disordered" evidence="5">
    <location>
        <begin position="24"/>
        <end position="44"/>
    </location>
</feature>
<feature type="active site" evidence="4">
    <location>
        <position position="76"/>
    </location>
</feature>
<comment type="function">
    <text evidence="4">Has an important function as a repair enzyme for proteins that have been inactivated by oxidation. Catalyzes the reversible oxidation-reduction of methionine sulfoxide in proteins to methionine.</text>
</comment>